<organism evidence="1 2">
    <name type="scientific">Arabidopsis thaliana</name>
    <name type="common">Mouse-ear cress</name>
    <dbReference type="NCBI Taxonomy" id="3702"/>
    <lineage>
        <taxon>Eukaryota</taxon>
        <taxon>Viridiplantae</taxon>
        <taxon>Streptophyta</taxon>
        <taxon>Embryophyta</taxon>
        <taxon>Tracheophyta</taxon>
        <taxon>Spermatophyta</taxon>
        <taxon>Magnoliopsida</taxon>
        <taxon>eudicotyledons</taxon>
        <taxon>Gunneridae</taxon>
        <taxon>Pentapetalae</taxon>
        <taxon>rosids</taxon>
        <taxon>malvids</taxon>
        <taxon>Brassicales</taxon>
        <taxon>Brassicaceae</taxon>
        <taxon>Camelineae</taxon>
        <taxon>Arabidopsis</taxon>
    </lineage>
</organism>
<dbReference type="Proteomes" id="UP000078284">
    <property type="component" value="Chromosome 1"/>
</dbReference>
<accession>A0A178WNH5</accession>
<sequence>MGDSISLLLHRFSSFSCDKIGGSSELDMKVDLSQTHSDCSGFHFLNSTHHAW</sequence>
<gene>
    <name evidence="1" type="ordered locus">AXX17_At1g32540</name>
</gene>
<protein>
    <submittedName>
        <fullName evidence="1">Uncharacterized protein</fullName>
    </submittedName>
</protein>
<dbReference type="EMBL" id="LUHQ01000001">
    <property type="protein sequence ID" value="OAP19103.1"/>
    <property type="molecule type" value="Genomic_DNA"/>
</dbReference>
<name>A0A178WNH5_ARATH</name>
<reference evidence="2" key="1">
    <citation type="journal article" date="2016" name="Proc. Natl. Acad. Sci. U.S.A.">
        <title>Chromosome-level assembly of Arabidopsis thaliana Ler reveals the extent of translocation and inversion polymorphisms.</title>
        <authorList>
            <person name="Zapata L."/>
            <person name="Ding J."/>
            <person name="Willing E.M."/>
            <person name="Hartwig B."/>
            <person name="Bezdan D."/>
            <person name="Jiao W.B."/>
            <person name="Patel V."/>
            <person name="Velikkakam James G."/>
            <person name="Koornneef M."/>
            <person name="Ossowski S."/>
            <person name="Schneeberger K."/>
        </authorList>
    </citation>
    <scope>NUCLEOTIDE SEQUENCE [LARGE SCALE GENOMIC DNA]</scope>
    <source>
        <strain evidence="2">cv. Landsberg erecta</strain>
    </source>
</reference>
<dbReference type="AlphaFoldDB" id="A0A178WNH5"/>
<comment type="caution">
    <text evidence="1">The sequence shown here is derived from an EMBL/GenBank/DDBJ whole genome shotgun (WGS) entry which is preliminary data.</text>
</comment>
<evidence type="ECO:0000313" key="1">
    <source>
        <dbReference type="EMBL" id="OAP19103.1"/>
    </source>
</evidence>
<evidence type="ECO:0000313" key="2">
    <source>
        <dbReference type="Proteomes" id="UP000078284"/>
    </source>
</evidence>
<proteinExistence type="predicted"/>